<dbReference type="InterPro" id="IPR042099">
    <property type="entry name" value="ANL_N_sf"/>
</dbReference>
<keyword evidence="1" id="KW-1133">Transmembrane helix</keyword>
<feature type="transmembrane region" description="Helical" evidence="1">
    <location>
        <begin position="20"/>
        <end position="40"/>
    </location>
</feature>
<accession>A0A9P0YJI2</accession>
<keyword evidence="1" id="KW-0812">Transmembrane</keyword>
<reference evidence="3" key="1">
    <citation type="submission" date="2022-07" db="EMBL/GenBank/DDBJ databases">
        <authorList>
            <person name="Macas J."/>
            <person name="Novak P."/>
            <person name="Neumann P."/>
        </authorList>
    </citation>
    <scope>NUCLEOTIDE SEQUENCE</scope>
</reference>
<sequence length="721" mass="79935">MEADEGSTPNYHTSGNDGFIITPCGVIMSILIPILLSMALEERRKTKKRGVHVKAGGEAGISMRNDKFSRLVEVPWEGATTMAALFEQSCRKHSHTRFLGTRKVISRELVGLSEGRNLEKVHLDEYLWESYNEIFGRVCNFSSGLVHLGHDVETRVAIFSESSPEWLIAFQGCCRQNITVVTIYASLGDDAFVYSLNETEATTLVCDIKQLRKLRAISSSLKTIKNIIYFNDDDDDEIASDLNISGKWTVSSFSEVERVGESSPVHPRLPIKSDIAIIMYTSGSTRLPKGVMITHGNIVATTAAVMSVIPNLGPKDVYLAYLPQAQVFELAAENVMLAAGASIGFGSQSTLMDTSKNIKKGTRGDASMLKPTLVAAVPAILDCLREGIVQKVEEKGGNIESLFNLAYKRRLEALEGSWFGIWDKLETRLWDKLIFKKTQKVLGGEIRLMLSGGAPLSEDTQRFMNICIGAPIVQGYGLTETFAGGTLSGWDDTFVGHVGPPLPCTYIKLVSWKEGGYRITDKPMPRGEVVVGGCSVTAGYFNNDAETNDTYHVDERGMRWFYTGDIGRFRPNGCLEIIDRKKDITKLQHGEYISLGKVEAALRASKYVDSIMVYADPFHNYCVALVVPSREVLLDWADDYDIRCINFSSLCDNIEAIKEVLQSLYEVGKAATLDRLEIPARIKLLPDPWTPESGLVTAALKLKREKIVAKFKEDIHKLYSN</sequence>
<dbReference type="PANTHER" id="PTHR43272">
    <property type="entry name" value="LONG-CHAIN-FATTY-ACID--COA LIGASE"/>
    <property type="match status" value="1"/>
</dbReference>
<dbReference type="OrthoDB" id="6017841at2759"/>
<protein>
    <recommendedName>
        <fullName evidence="2">AMP-dependent synthetase/ligase domain-containing protein</fullName>
    </recommendedName>
</protein>
<comment type="caution">
    <text evidence="3">The sequence shown here is derived from an EMBL/GenBank/DDBJ whole genome shotgun (WGS) entry which is preliminary data.</text>
</comment>
<gene>
    <name evidence="3" type="ORF">CEURO_LOCUS1611</name>
</gene>
<keyword evidence="1" id="KW-0472">Membrane</keyword>
<dbReference type="Pfam" id="PF00501">
    <property type="entry name" value="AMP-binding"/>
    <property type="match status" value="1"/>
</dbReference>
<dbReference type="EMBL" id="CAMAPE010000004">
    <property type="protein sequence ID" value="CAH9060680.1"/>
    <property type="molecule type" value="Genomic_DNA"/>
</dbReference>
<dbReference type="Gene3D" id="3.40.50.12780">
    <property type="entry name" value="N-terminal domain of ligase-like"/>
    <property type="match status" value="1"/>
</dbReference>
<proteinExistence type="predicted"/>
<dbReference type="AlphaFoldDB" id="A0A9P0YJI2"/>
<dbReference type="SUPFAM" id="SSF56801">
    <property type="entry name" value="Acetyl-CoA synthetase-like"/>
    <property type="match status" value="1"/>
</dbReference>
<keyword evidence="4" id="KW-1185">Reference proteome</keyword>
<name>A0A9P0YJI2_CUSEU</name>
<dbReference type="PANTHER" id="PTHR43272:SF92">
    <property type="entry name" value="LONG CHAIN ACYL-COA SYNTHETASE 8"/>
    <property type="match status" value="1"/>
</dbReference>
<feature type="domain" description="AMP-dependent synthetase/ligase" evidence="2">
    <location>
        <begin position="119"/>
        <end position="541"/>
    </location>
</feature>
<dbReference type="InterPro" id="IPR000873">
    <property type="entry name" value="AMP-dep_synth/lig_dom"/>
</dbReference>
<dbReference type="GO" id="GO:0005783">
    <property type="term" value="C:endoplasmic reticulum"/>
    <property type="evidence" value="ECO:0007669"/>
    <property type="project" value="TreeGrafter"/>
</dbReference>
<evidence type="ECO:0000313" key="3">
    <source>
        <dbReference type="EMBL" id="CAH9060680.1"/>
    </source>
</evidence>
<evidence type="ECO:0000313" key="4">
    <source>
        <dbReference type="Proteomes" id="UP001152484"/>
    </source>
</evidence>
<organism evidence="3 4">
    <name type="scientific">Cuscuta europaea</name>
    <name type="common">European dodder</name>
    <dbReference type="NCBI Taxonomy" id="41803"/>
    <lineage>
        <taxon>Eukaryota</taxon>
        <taxon>Viridiplantae</taxon>
        <taxon>Streptophyta</taxon>
        <taxon>Embryophyta</taxon>
        <taxon>Tracheophyta</taxon>
        <taxon>Spermatophyta</taxon>
        <taxon>Magnoliopsida</taxon>
        <taxon>eudicotyledons</taxon>
        <taxon>Gunneridae</taxon>
        <taxon>Pentapetalae</taxon>
        <taxon>asterids</taxon>
        <taxon>lamiids</taxon>
        <taxon>Solanales</taxon>
        <taxon>Convolvulaceae</taxon>
        <taxon>Cuscuteae</taxon>
        <taxon>Cuscuta</taxon>
        <taxon>Cuscuta subgen. Cuscuta</taxon>
    </lineage>
</organism>
<dbReference type="Proteomes" id="UP001152484">
    <property type="component" value="Unassembled WGS sequence"/>
</dbReference>
<evidence type="ECO:0000259" key="2">
    <source>
        <dbReference type="Pfam" id="PF00501"/>
    </source>
</evidence>
<dbReference type="GO" id="GO:0016020">
    <property type="term" value="C:membrane"/>
    <property type="evidence" value="ECO:0007669"/>
    <property type="project" value="TreeGrafter"/>
</dbReference>
<dbReference type="GO" id="GO:0004467">
    <property type="term" value="F:long-chain fatty acid-CoA ligase activity"/>
    <property type="evidence" value="ECO:0007669"/>
    <property type="project" value="TreeGrafter"/>
</dbReference>
<evidence type="ECO:0000256" key="1">
    <source>
        <dbReference type="SAM" id="Phobius"/>
    </source>
</evidence>